<dbReference type="AlphaFoldDB" id="A0A150IIJ6"/>
<evidence type="ECO:0000313" key="4">
    <source>
        <dbReference type="Proteomes" id="UP000091929"/>
    </source>
</evidence>
<dbReference type="Pfam" id="PF06224">
    <property type="entry name" value="AlkZ-like"/>
    <property type="match status" value="1"/>
</dbReference>
<evidence type="ECO:0000313" key="3">
    <source>
        <dbReference type="EMBL" id="KYC51349.1"/>
    </source>
</evidence>
<comment type="caution">
    <text evidence="1">The sequence shown here is derived from an EMBL/GenBank/DDBJ whole genome shotgun (WGS) entry which is preliminary data.</text>
</comment>
<proteinExistence type="predicted"/>
<dbReference type="Proteomes" id="UP000091929">
    <property type="component" value="Unassembled WGS sequence"/>
</dbReference>
<accession>A0A150IUL6</accession>
<sequence>MAEYSISQINSFLLRKQHLTENTKIQSVAQVTKDIWGLHATNAGTPYLSLFTRMNNFSKDSLDREIIEKRLVKIRCVRKTVHIIPKENVSIAFSATKEAIQINSEKYYKFMGVSESEYRNTSEAILSLLGNKGMNASEIKKELNLEINLSPIINYMCDVGILVRGLSKAGWKSNAHTYYRMDKYLPEVNINQYSQEEARKKLVRQYLSSFGPVTLTDIAWWAGFPKTEVKSIVDSLEDIDYVNISGLGEYLISSNDKDLLKNVKENNKPEINLLPNLDPYIMGYKERERYLDKEHYNYIFDRSGNATTTFINNGKIIGVWDFEEKPSPTVKVFLFERHIIKEIEKKAKEIGKFISSQEPSFKICKDMAPLDKRTVGSFMAPLKDMDG</sequence>
<evidence type="ECO:0000313" key="5">
    <source>
        <dbReference type="Proteomes" id="UP000092401"/>
    </source>
</evidence>
<reference evidence="4 5" key="1">
    <citation type="journal article" date="2016" name="ISME J.">
        <title>Chasing the elusive Euryarchaeota class WSA2: genomes reveal a uniquely fastidious methyl-reducing methanogen.</title>
        <authorList>
            <person name="Nobu M.K."/>
            <person name="Narihiro T."/>
            <person name="Kuroda K."/>
            <person name="Mei R."/>
            <person name="Liu W.T."/>
        </authorList>
    </citation>
    <scope>NUCLEOTIDE SEQUENCE [LARGE SCALE GENOMIC DNA]</scope>
    <source>
        <strain evidence="1">B03fssc0709_Meth_Bin005</strain>
        <strain evidence="2">B15fssc0709_Meth_Bin003</strain>
        <strain evidence="3">BMIXfssc0709_Meth_Bin006</strain>
    </source>
</reference>
<evidence type="ECO:0000313" key="1">
    <source>
        <dbReference type="EMBL" id="KYC44816.1"/>
    </source>
</evidence>
<dbReference type="PANTHER" id="PTHR38479:SF2">
    <property type="entry name" value="WINGED HELIX DNA-BINDING DOMAIN-CONTAINING PROTEIN"/>
    <property type="match status" value="1"/>
</dbReference>
<dbReference type="Proteomes" id="UP000092401">
    <property type="component" value="Unassembled WGS sequence"/>
</dbReference>
<accession>A0A150IIJ6</accession>
<organism evidence="1 5">
    <name type="scientific">Candidatus Methanofastidiosum methylothiophilum</name>
    <dbReference type="NCBI Taxonomy" id="1705564"/>
    <lineage>
        <taxon>Archaea</taxon>
        <taxon>Methanobacteriati</taxon>
        <taxon>Methanobacteriota</taxon>
        <taxon>Stenosarchaea group</taxon>
        <taxon>Candidatus Methanofastidiosia</taxon>
        <taxon>Candidatus Methanofastidiosales</taxon>
        <taxon>Candidatus Methanofastidiosaceae</taxon>
        <taxon>Candidatus Methanofastidiosum</taxon>
    </lineage>
</organism>
<evidence type="ECO:0000313" key="2">
    <source>
        <dbReference type="EMBL" id="KYC48701.1"/>
    </source>
</evidence>
<protein>
    <recommendedName>
        <fullName evidence="6">Winged helix DNA-binding domain-containing protein</fullName>
    </recommendedName>
</protein>
<dbReference type="InterPro" id="IPR009351">
    <property type="entry name" value="AlkZ-like"/>
</dbReference>
<dbReference type="EMBL" id="LNGF01000001">
    <property type="protein sequence ID" value="KYC48701.1"/>
    <property type="molecule type" value="Genomic_DNA"/>
</dbReference>
<dbReference type="EMBL" id="LNJC01000001">
    <property type="protein sequence ID" value="KYC51349.1"/>
    <property type="molecule type" value="Genomic_DNA"/>
</dbReference>
<accession>A0A150J2A9</accession>
<dbReference type="EMBL" id="LNGE01000041">
    <property type="protein sequence ID" value="KYC44816.1"/>
    <property type="molecule type" value="Genomic_DNA"/>
</dbReference>
<gene>
    <name evidence="1" type="ORF">APG10_01399</name>
    <name evidence="2" type="ORF">APG11_00011</name>
    <name evidence="3" type="ORF">APG12_00010</name>
</gene>
<dbReference type="Proteomes" id="UP000092403">
    <property type="component" value="Unassembled WGS sequence"/>
</dbReference>
<evidence type="ECO:0008006" key="6">
    <source>
        <dbReference type="Google" id="ProtNLM"/>
    </source>
</evidence>
<dbReference type="PANTHER" id="PTHR38479">
    <property type="entry name" value="LMO0824 PROTEIN"/>
    <property type="match status" value="1"/>
</dbReference>
<name>A0A150IIJ6_9EURY</name>